<keyword evidence="2" id="KW-1185">Reference proteome</keyword>
<accession>A0A1I3Q5V7</accession>
<proteinExistence type="predicted"/>
<gene>
    <name evidence="1" type="ORF">SAMN04487936_101572</name>
</gene>
<protein>
    <submittedName>
        <fullName evidence="1">Uncharacterized protein</fullName>
    </submittedName>
</protein>
<evidence type="ECO:0000313" key="2">
    <source>
        <dbReference type="Proteomes" id="UP000183557"/>
    </source>
</evidence>
<organism evidence="1 2">
    <name type="scientific">Halobacillus dabanensis</name>
    <dbReference type="NCBI Taxonomy" id="240302"/>
    <lineage>
        <taxon>Bacteria</taxon>
        <taxon>Bacillati</taxon>
        <taxon>Bacillota</taxon>
        <taxon>Bacilli</taxon>
        <taxon>Bacillales</taxon>
        <taxon>Bacillaceae</taxon>
        <taxon>Halobacillus</taxon>
    </lineage>
</organism>
<name>A0A1I3Q5V7_HALDA</name>
<dbReference type="AlphaFoldDB" id="A0A1I3Q5V7"/>
<dbReference type="Proteomes" id="UP000183557">
    <property type="component" value="Unassembled WGS sequence"/>
</dbReference>
<evidence type="ECO:0000313" key="1">
    <source>
        <dbReference type="EMBL" id="SFJ29624.1"/>
    </source>
</evidence>
<sequence>MGETAEMQRGKQMLSYTVSQREVVKRPNKVLTKKEVDDSPGNMCFM</sequence>
<dbReference type="EMBL" id="FOSB01000001">
    <property type="protein sequence ID" value="SFJ29624.1"/>
    <property type="molecule type" value="Genomic_DNA"/>
</dbReference>
<reference evidence="2" key="1">
    <citation type="submission" date="2016-10" db="EMBL/GenBank/DDBJ databases">
        <authorList>
            <person name="Varghese N."/>
            <person name="Submissions S."/>
        </authorList>
    </citation>
    <scope>NUCLEOTIDE SEQUENCE [LARGE SCALE GENOMIC DNA]</scope>
    <source>
        <strain evidence="2">CGMCC 1.3704</strain>
    </source>
</reference>